<name>A0A3P7N536_DIBLA</name>
<feature type="transmembrane region" description="Helical" evidence="1">
    <location>
        <begin position="7"/>
        <end position="27"/>
    </location>
</feature>
<keyword evidence="3" id="KW-1185">Reference proteome</keyword>
<proteinExistence type="predicted"/>
<keyword evidence="1" id="KW-0812">Transmembrane</keyword>
<evidence type="ECO:0000313" key="2">
    <source>
        <dbReference type="EMBL" id="VDN26171.1"/>
    </source>
</evidence>
<gene>
    <name evidence="2" type="ORF">DILT_LOCUS14751</name>
</gene>
<dbReference type="OrthoDB" id="419198at2759"/>
<protein>
    <submittedName>
        <fullName evidence="2">Uncharacterized protein</fullName>
    </submittedName>
</protein>
<evidence type="ECO:0000256" key="1">
    <source>
        <dbReference type="SAM" id="Phobius"/>
    </source>
</evidence>
<dbReference type="Proteomes" id="UP000281553">
    <property type="component" value="Unassembled WGS sequence"/>
</dbReference>
<accession>A0A3P7N536</accession>
<keyword evidence="1" id="KW-0472">Membrane</keyword>
<dbReference type="EMBL" id="UYRU01075694">
    <property type="protein sequence ID" value="VDN26171.1"/>
    <property type="molecule type" value="Genomic_DNA"/>
</dbReference>
<reference evidence="2 3" key="1">
    <citation type="submission" date="2018-11" db="EMBL/GenBank/DDBJ databases">
        <authorList>
            <consortium name="Pathogen Informatics"/>
        </authorList>
    </citation>
    <scope>NUCLEOTIDE SEQUENCE [LARGE SCALE GENOMIC DNA]</scope>
</reference>
<sequence>MVAKLCIWVAMLALLITFLMFLSSFYLKLNEPLILHKHEIQRFVVDSGRTKAKRQQLPNLEQLDWPELEYLPAPLGAPGTKQILWEPQYSRKQMRTQWKLFSAFVNFMEELDVLWRKMAELTPEIIIKQGGLRDKIYAKLIEPHITSQDVEGSRKLCGWCDWGWPFIDIGYYTTNATHMEERAIYFGVHETCAKSDVFPLIFRPFYKHWVPTPRNSFAAIMQPNIGVVDCLVSGWDHVFEKQRQRQFISCEKLAHRYAFVEHNPLYDNSDQGSVSDLVCVRERLILGNRSIHEIHLVAPRNVAHVETYGMRVVTP</sequence>
<dbReference type="AlphaFoldDB" id="A0A3P7N536"/>
<keyword evidence="1" id="KW-1133">Transmembrane helix</keyword>
<organism evidence="2 3">
    <name type="scientific">Dibothriocephalus latus</name>
    <name type="common">Fish tapeworm</name>
    <name type="synonym">Diphyllobothrium latum</name>
    <dbReference type="NCBI Taxonomy" id="60516"/>
    <lineage>
        <taxon>Eukaryota</taxon>
        <taxon>Metazoa</taxon>
        <taxon>Spiralia</taxon>
        <taxon>Lophotrochozoa</taxon>
        <taxon>Platyhelminthes</taxon>
        <taxon>Cestoda</taxon>
        <taxon>Eucestoda</taxon>
        <taxon>Diphyllobothriidea</taxon>
        <taxon>Diphyllobothriidae</taxon>
        <taxon>Dibothriocephalus</taxon>
    </lineage>
</organism>
<evidence type="ECO:0000313" key="3">
    <source>
        <dbReference type="Proteomes" id="UP000281553"/>
    </source>
</evidence>